<dbReference type="InParanoid" id="Q7RHY0"/>
<dbReference type="Proteomes" id="UP000008553">
    <property type="component" value="Unassembled WGS sequence"/>
</dbReference>
<reference evidence="1 2" key="1">
    <citation type="journal article" date="2002" name="Nature">
        <title>Genome sequence and comparative analysis of the model rodent malaria parasite Plasmodium yoelii yoelii.</title>
        <authorList>
            <person name="Carlton J.M."/>
            <person name="Angiuoli S.V."/>
            <person name="Suh B.B."/>
            <person name="Kooij T.W."/>
            <person name="Pertea M."/>
            <person name="Silva J.C."/>
            <person name="Ermolaeva M.D."/>
            <person name="Allen J.E."/>
            <person name="Selengut J.D."/>
            <person name="Koo H.L."/>
            <person name="Peterson J.D."/>
            <person name="Pop M."/>
            <person name="Kosack D.S."/>
            <person name="Shumway M.F."/>
            <person name="Bidwell S.L."/>
            <person name="Shallom S.J."/>
            <person name="van Aken S.E."/>
            <person name="Riedmuller S.B."/>
            <person name="Feldblyum T.V."/>
            <person name="Cho J.K."/>
            <person name="Quackenbush J."/>
            <person name="Sedegah M."/>
            <person name="Shoaibi A."/>
            <person name="Cummings L.M."/>
            <person name="Florens L."/>
            <person name="Yates J.R."/>
            <person name="Raine J.D."/>
            <person name="Sinden R.E."/>
            <person name="Harris M.A."/>
            <person name="Cunningham D.A."/>
            <person name="Preiser P.R."/>
            <person name="Bergman L.W."/>
            <person name="Vaidya A.B."/>
            <person name="van Lin L.H."/>
            <person name="Janse C.J."/>
            <person name="Waters A.P."/>
            <person name="Smith H.O."/>
            <person name="White O.R."/>
            <person name="Salzberg S.L."/>
            <person name="Venter J.C."/>
            <person name="Fraser C.M."/>
            <person name="Hoffman S.L."/>
            <person name="Gardner M.J."/>
            <person name="Carucci D.J."/>
        </authorList>
    </citation>
    <scope>NUCLEOTIDE SEQUENCE [LARGE SCALE GENOMIC DNA]</scope>
    <source>
        <strain evidence="1 2">17XNL</strain>
    </source>
</reference>
<gene>
    <name evidence="1" type="ORF">PY03853</name>
</gene>
<name>Q7RHY0_PLAYO</name>
<evidence type="ECO:0000313" key="2">
    <source>
        <dbReference type="Proteomes" id="UP000008553"/>
    </source>
</evidence>
<evidence type="ECO:0000313" key="1">
    <source>
        <dbReference type="EMBL" id="EAA15626.1"/>
    </source>
</evidence>
<protein>
    <submittedName>
        <fullName evidence="1">Uncharacterized protein</fullName>
    </submittedName>
</protein>
<accession>Q7RHY0</accession>
<organism evidence="1 2">
    <name type="scientific">Plasmodium yoelii yoelii</name>
    <dbReference type="NCBI Taxonomy" id="73239"/>
    <lineage>
        <taxon>Eukaryota</taxon>
        <taxon>Sar</taxon>
        <taxon>Alveolata</taxon>
        <taxon>Apicomplexa</taxon>
        <taxon>Aconoidasida</taxon>
        <taxon>Haemosporida</taxon>
        <taxon>Plasmodiidae</taxon>
        <taxon>Plasmodium</taxon>
        <taxon>Plasmodium (Vinckeia)</taxon>
    </lineage>
</organism>
<proteinExistence type="predicted"/>
<keyword evidence="2" id="KW-1185">Reference proteome</keyword>
<dbReference type="EMBL" id="AABL01001141">
    <property type="protein sequence ID" value="EAA15626.1"/>
    <property type="molecule type" value="Genomic_DNA"/>
</dbReference>
<comment type="caution">
    <text evidence="1">The sequence shown here is derived from an EMBL/GenBank/DDBJ whole genome shotgun (WGS) entry which is preliminary data.</text>
</comment>
<sequence>MYTSKYKI</sequence>